<organism evidence="3 4">
    <name type="scientific">Serratia fonticola</name>
    <dbReference type="NCBI Taxonomy" id="47917"/>
    <lineage>
        <taxon>Bacteria</taxon>
        <taxon>Pseudomonadati</taxon>
        <taxon>Pseudomonadota</taxon>
        <taxon>Gammaproteobacteria</taxon>
        <taxon>Enterobacterales</taxon>
        <taxon>Yersiniaceae</taxon>
        <taxon>Serratia</taxon>
    </lineage>
</organism>
<feature type="domain" description="Fimbrial-type adhesion" evidence="2">
    <location>
        <begin position="33"/>
        <end position="179"/>
    </location>
</feature>
<dbReference type="EMBL" id="JACNYO010000077">
    <property type="protein sequence ID" value="MBC3215958.1"/>
    <property type="molecule type" value="Genomic_DNA"/>
</dbReference>
<keyword evidence="1" id="KW-0732">Signal</keyword>
<dbReference type="InterPro" id="IPR008966">
    <property type="entry name" value="Adhesion_dom_sf"/>
</dbReference>
<evidence type="ECO:0000259" key="2">
    <source>
        <dbReference type="Pfam" id="PF00419"/>
    </source>
</evidence>
<evidence type="ECO:0000313" key="3">
    <source>
        <dbReference type="EMBL" id="MBC3215958.1"/>
    </source>
</evidence>
<comment type="caution">
    <text evidence="3">The sequence shown here is derived from an EMBL/GenBank/DDBJ whole genome shotgun (WGS) entry which is preliminary data.</text>
</comment>
<dbReference type="AlphaFoldDB" id="A0AAW3WYE3"/>
<dbReference type="GO" id="GO:0009289">
    <property type="term" value="C:pilus"/>
    <property type="evidence" value="ECO:0007669"/>
    <property type="project" value="InterPro"/>
</dbReference>
<gene>
    <name evidence="3" type="ORF">H8J20_28000</name>
</gene>
<dbReference type="InterPro" id="IPR050263">
    <property type="entry name" value="Bact_Fimbrial_Adh_Pro"/>
</dbReference>
<dbReference type="Gene3D" id="2.60.40.1090">
    <property type="entry name" value="Fimbrial-type adhesion domain"/>
    <property type="match status" value="1"/>
</dbReference>
<dbReference type="GO" id="GO:0043709">
    <property type="term" value="P:cell adhesion involved in single-species biofilm formation"/>
    <property type="evidence" value="ECO:0007669"/>
    <property type="project" value="TreeGrafter"/>
</dbReference>
<dbReference type="PANTHER" id="PTHR33420">
    <property type="entry name" value="FIMBRIAL SUBUNIT ELFA-RELATED"/>
    <property type="match status" value="1"/>
</dbReference>
<dbReference type="InterPro" id="IPR000259">
    <property type="entry name" value="Adhesion_dom_fimbrial"/>
</dbReference>
<proteinExistence type="predicted"/>
<evidence type="ECO:0000256" key="1">
    <source>
        <dbReference type="SAM" id="SignalP"/>
    </source>
</evidence>
<dbReference type="InterPro" id="IPR036937">
    <property type="entry name" value="Adhesion_dom_fimbrial_sf"/>
</dbReference>
<dbReference type="PANTHER" id="PTHR33420:SF26">
    <property type="entry name" value="FIMBRIAL SUBUNIT"/>
    <property type="match status" value="1"/>
</dbReference>
<dbReference type="SUPFAM" id="SSF49401">
    <property type="entry name" value="Bacterial adhesins"/>
    <property type="match status" value="1"/>
</dbReference>
<feature type="chain" id="PRO_5043856683" evidence="1">
    <location>
        <begin position="27"/>
        <end position="179"/>
    </location>
</feature>
<sequence length="179" mass="18715">MMSGRGKCRWVSVLLGGMLLTSTAGAADNMRLHGALVFEACDIQTGDENQDISLGMTPDHYFYLHQRTQGRAVNIHLVNCDTTVANNVTATFTGTENAGLPGLLAFDAGSTAAGVAVGLETQGGRFLPLNVAGDKTPLNSGTNVITVSAYLQGEPGALANQSITRGAFTATTTFQLDYD</sequence>
<protein>
    <submittedName>
        <fullName evidence="3">Type 1 fimbrial protein</fullName>
    </submittedName>
</protein>
<reference evidence="3" key="1">
    <citation type="submission" date="2020-08" db="EMBL/GenBank/DDBJ databases">
        <title>Food and environmental bacterial isolates.</title>
        <authorList>
            <person name="Richter L."/>
            <person name="Du Plessis E.M."/>
            <person name="Duvenage S."/>
            <person name="Allam M."/>
            <person name="Korsten L."/>
        </authorList>
    </citation>
    <scope>NUCLEOTIDE SEQUENCE</scope>
    <source>
        <strain evidence="3">UPMP2127</strain>
    </source>
</reference>
<dbReference type="RefSeq" id="WP_139102449.1">
    <property type="nucleotide sequence ID" value="NZ_JACBIV010000067.1"/>
</dbReference>
<accession>A0AAW3WYE3</accession>
<evidence type="ECO:0000313" key="4">
    <source>
        <dbReference type="Proteomes" id="UP000659084"/>
    </source>
</evidence>
<name>A0AAW3WYE3_SERFO</name>
<dbReference type="Pfam" id="PF00419">
    <property type="entry name" value="Fimbrial"/>
    <property type="match status" value="1"/>
</dbReference>
<feature type="signal peptide" evidence="1">
    <location>
        <begin position="1"/>
        <end position="26"/>
    </location>
</feature>
<dbReference type="Proteomes" id="UP000659084">
    <property type="component" value="Unassembled WGS sequence"/>
</dbReference>